<keyword evidence="3" id="KW-1185">Reference proteome</keyword>
<proteinExistence type="predicted"/>
<gene>
    <name evidence="2" type="ORF">KC01_LOCUS37105</name>
</gene>
<sequence length="116" mass="12826">MEQTLTSLSSNAEELQKSITDHFGCKLNKGCVAWSCPEPDPPCPILHWSHLGVLLAKGNSCILETQEAPDAERKRKHLTAANSRLQPRGNSHCAPPKNLLLSQVTGRNKERKKKTC</sequence>
<dbReference type="Proteomes" id="UP001497482">
    <property type="component" value="Chromosome 7"/>
</dbReference>
<dbReference type="EMBL" id="OZ035829">
    <property type="protein sequence ID" value="CAL1610493.1"/>
    <property type="molecule type" value="Genomic_DNA"/>
</dbReference>
<name>A0AAV2MAW1_KNICA</name>
<dbReference type="AlphaFoldDB" id="A0AAV2MAW1"/>
<evidence type="ECO:0000256" key="1">
    <source>
        <dbReference type="SAM" id="MobiDB-lite"/>
    </source>
</evidence>
<organism evidence="2 3">
    <name type="scientific">Knipowitschia caucasica</name>
    <name type="common">Caucasian dwarf goby</name>
    <name type="synonym">Pomatoschistus caucasicus</name>
    <dbReference type="NCBI Taxonomy" id="637954"/>
    <lineage>
        <taxon>Eukaryota</taxon>
        <taxon>Metazoa</taxon>
        <taxon>Chordata</taxon>
        <taxon>Craniata</taxon>
        <taxon>Vertebrata</taxon>
        <taxon>Euteleostomi</taxon>
        <taxon>Actinopterygii</taxon>
        <taxon>Neopterygii</taxon>
        <taxon>Teleostei</taxon>
        <taxon>Neoteleostei</taxon>
        <taxon>Acanthomorphata</taxon>
        <taxon>Gobiaria</taxon>
        <taxon>Gobiiformes</taxon>
        <taxon>Gobioidei</taxon>
        <taxon>Gobiidae</taxon>
        <taxon>Gobiinae</taxon>
        <taxon>Knipowitschia</taxon>
    </lineage>
</organism>
<accession>A0AAV2MAW1</accession>
<feature type="compositionally biased region" description="Polar residues" evidence="1">
    <location>
        <begin position="80"/>
        <end position="89"/>
    </location>
</feature>
<protein>
    <submittedName>
        <fullName evidence="2">Uncharacterized protein</fullName>
    </submittedName>
</protein>
<evidence type="ECO:0000313" key="3">
    <source>
        <dbReference type="Proteomes" id="UP001497482"/>
    </source>
</evidence>
<reference evidence="2 3" key="1">
    <citation type="submission" date="2024-04" db="EMBL/GenBank/DDBJ databases">
        <authorList>
            <person name="Waldvogel A.-M."/>
            <person name="Schoenle A."/>
        </authorList>
    </citation>
    <scope>NUCLEOTIDE SEQUENCE [LARGE SCALE GENOMIC DNA]</scope>
</reference>
<feature type="region of interest" description="Disordered" evidence="1">
    <location>
        <begin position="80"/>
        <end position="116"/>
    </location>
</feature>
<evidence type="ECO:0000313" key="2">
    <source>
        <dbReference type="EMBL" id="CAL1610493.1"/>
    </source>
</evidence>